<evidence type="ECO:0000256" key="4">
    <source>
        <dbReference type="ARBA" id="ARBA00023121"/>
    </source>
</evidence>
<dbReference type="Gene3D" id="3.40.47.10">
    <property type="match status" value="1"/>
</dbReference>
<dbReference type="InterPro" id="IPR055140">
    <property type="entry name" value="Thiolase_C_2"/>
</dbReference>
<gene>
    <name evidence="7" type="ORF">ADEAN_000820600</name>
</gene>
<proteinExistence type="predicted"/>
<accession>A0A7G2CP03</accession>
<dbReference type="InterPro" id="IPR020613">
    <property type="entry name" value="Thiolase_CS"/>
</dbReference>
<organism evidence="7 8">
    <name type="scientific">Angomonas deanei</name>
    <dbReference type="NCBI Taxonomy" id="59799"/>
    <lineage>
        <taxon>Eukaryota</taxon>
        <taxon>Discoba</taxon>
        <taxon>Euglenozoa</taxon>
        <taxon>Kinetoplastea</taxon>
        <taxon>Metakinetoplastina</taxon>
        <taxon>Trypanosomatida</taxon>
        <taxon>Trypanosomatidae</taxon>
        <taxon>Strigomonadinae</taxon>
        <taxon>Angomonas</taxon>
    </lineage>
</organism>
<dbReference type="GO" id="GO:0008289">
    <property type="term" value="F:lipid binding"/>
    <property type="evidence" value="ECO:0007669"/>
    <property type="project" value="UniProtKB-KW"/>
</dbReference>
<evidence type="ECO:0000256" key="1">
    <source>
        <dbReference type="ARBA" id="ARBA00012352"/>
    </source>
</evidence>
<protein>
    <recommendedName>
        <fullName evidence="1">propanoyl-CoA C-acyltransferase</fullName>
        <ecNumber evidence="1">2.3.1.176</ecNumber>
    </recommendedName>
    <alternativeName>
        <fullName evidence="5">Propanoyl-CoA C-acyltransferase</fullName>
    </alternativeName>
</protein>
<keyword evidence="3" id="KW-0445">Lipid transport</keyword>
<dbReference type="InterPro" id="IPR016039">
    <property type="entry name" value="Thiolase-like"/>
</dbReference>
<evidence type="ECO:0000259" key="6">
    <source>
        <dbReference type="Pfam" id="PF22691"/>
    </source>
</evidence>
<reference evidence="7 8" key="1">
    <citation type="submission" date="2020-08" db="EMBL/GenBank/DDBJ databases">
        <authorList>
            <person name="Newling K."/>
            <person name="Davey J."/>
            <person name="Forrester S."/>
        </authorList>
    </citation>
    <scope>NUCLEOTIDE SEQUENCE [LARGE SCALE GENOMIC DNA]</scope>
    <source>
        <strain evidence="8">Crithidia deanei Carvalho (ATCC PRA-265)</strain>
    </source>
</reference>
<dbReference type="SUPFAM" id="SSF53901">
    <property type="entry name" value="Thiolase-like"/>
    <property type="match status" value="2"/>
</dbReference>
<dbReference type="PROSITE" id="PS00737">
    <property type="entry name" value="THIOLASE_2"/>
    <property type="match status" value="1"/>
</dbReference>
<dbReference type="GO" id="GO:0006869">
    <property type="term" value="P:lipid transport"/>
    <property type="evidence" value="ECO:0007669"/>
    <property type="project" value="UniProtKB-KW"/>
</dbReference>
<dbReference type="OrthoDB" id="542135at2759"/>
<keyword evidence="2" id="KW-0813">Transport</keyword>
<dbReference type="PANTHER" id="PTHR42870">
    <property type="entry name" value="ACETYL-COA C-ACETYLTRANSFERASE"/>
    <property type="match status" value="1"/>
</dbReference>
<evidence type="ECO:0000256" key="3">
    <source>
        <dbReference type="ARBA" id="ARBA00023055"/>
    </source>
</evidence>
<dbReference type="VEuPathDB" id="TriTrypDB:ADEAN_000820600"/>
<sequence length="259" mass="27481">MFPCLFARRMEACVRSGKFTLQDTAAVAAKAYHNANRNPLAHMHAVKVSLEDASSEEKLFLANPTYKPYLRLTDCSQVSDGGAGLILASEEGLRRHGLSPSDPSLLEVLAVRLATGNLYDDNRTTLTRMPTSHAAAQQALTAAGVTAAQIEVAEVHDCFTPAELLMYEALGLCQEGEGAAYFHSGATTLDGKVPVNTGGGLVAFGHPVGATGIKQVMEVYRQMKGKCGAYQMKHTPAIGVTLNMGGDDKTAVSTVLKNI</sequence>
<dbReference type="CDD" id="cd00829">
    <property type="entry name" value="SCP-x_thiolase"/>
    <property type="match status" value="1"/>
</dbReference>
<keyword evidence="8" id="KW-1185">Reference proteome</keyword>
<name>A0A7G2CP03_9TRYP</name>
<evidence type="ECO:0000313" key="7">
    <source>
        <dbReference type="EMBL" id="CAD2220684.1"/>
    </source>
</evidence>
<dbReference type="Proteomes" id="UP000515908">
    <property type="component" value="Chromosome 18"/>
</dbReference>
<dbReference type="EMBL" id="LR877162">
    <property type="protein sequence ID" value="CAD2220684.1"/>
    <property type="molecule type" value="Genomic_DNA"/>
</dbReference>
<dbReference type="GO" id="GO:0016747">
    <property type="term" value="F:acyltransferase activity, transferring groups other than amino-acyl groups"/>
    <property type="evidence" value="ECO:0007669"/>
    <property type="project" value="InterPro"/>
</dbReference>
<dbReference type="PANTHER" id="PTHR42870:SF1">
    <property type="entry name" value="NON-SPECIFIC LIPID-TRANSFER PROTEIN-LIKE 2"/>
    <property type="match status" value="1"/>
</dbReference>
<dbReference type="EC" id="2.3.1.176" evidence="1"/>
<feature type="domain" description="Thiolase C-terminal" evidence="6">
    <location>
        <begin position="122"/>
        <end position="257"/>
    </location>
</feature>
<evidence type="ECO:0000256" key="2">
    <source>
        <dbReference type="ARBA" id="ARBA00022448"/>
    </source>
</evidence>
<evidence type="ECO:0000313" key="8">
    <source>
        <dbReference type="Proteomes" id="UP000515908"/>
    </source>
</evidence>
<dbReference type="Pfam" id="PF22691">
    <property type="entry name" value="Thiolase_C_1"/>
    <property type="match status" value="1"/>
</dbReference>
<dbReference type="AlphaFoldDB" id="A0A7G2CP03"/>
<keyword evidence="4" id="KW-0446">Lipid-binding</keyword>
<evidence type="ECO:0000256" key="5">
    <source>
        <dbReference type="ARBA" id="ARBA00032316"/>
    </source>
</evidence>